<keyword evidence="4" id="KW-1185">Reference proteome</keyword>
<reference evidence="4" key="1">
    <citation type="submission" date="2013-03" db="EMBL/GenBank/DDBJ databases">
        <authorList>
            <person name="Jeffery W."/>
            <person name="Warren W."/>
            <person name="Wilson R.K."/>
        </authorList>
    </citation>
    <scope>NUCLEOTIDE SEQUENCE</scope>
    <source>
        <strain evidence="4">female</strain>
    </source>
</reference>
<accession>A0A3B1JXJ3</accession>
<dbReference type="GeneTree" id="ENSGT00390000002231"/>
<reference evidence="4" key="2">
    <citation type="journal article" date="2014" name="Nat. Commun.">
        <title>The cavefish genome reveals candidate genes for eye loss.</title>
        <authorList>
            <person name="McGaugh S.E."/>
            <person name="Gross J.B."/>
            <person name="Aken B."/>
            <person name="Blin M."/>
            <person name="Borowsky R."/>
            <person name="Chalopin D."/>
            <person name="Hinaux H."/>
            <person name="Jeffery W.R."/>
            <person name="Keene A."/>
            <person name="Ma L."/>
            <person name="Minx P."/>
            <person name="Murphy D."/>
            <person name="O'Quin K.E."/>
            <person name="Retaux S."/>
            <person name="Rohner N."/>
            <person name="Searle S.M."/>
            <person name="Stahl B.A."/>
            <person name="Tabin C."/>
            <person name="Volff J.N."/>
            <person name="Yoshizawa M."/>
            <person name="Warren W.C."/>
        </authorList>
    </citation>
    <scope>NUCLEOTIDE SEQUENCE [LARGE SCALE GENOMIC DNA]</scope>
    <source>
        <strain evidence="4">female</strain>
    </source>
</reference>
<feature type="compositionally biased region" description="Polar residues" evidence="2">
    <location>
        <begin position="358"/>
        <end position="367"/>
    </location>
</feature>
<dbReference type="PANTHER" id="PTHR14469">
    <property type="entry name" value="SARCOMA ANTIGEN NY-SAR-23"/>
    <property type="match status" value="1"/>
</dbReference>
<name>A0A3B1JXJ3_ASTMX</name>
<organism evidence="3 4">
    <name type="scientific">Astyanax mexicanus</name>
    <name type="common">Blind cave fish</name>
    <name type="synonym">Astyanax fasciatus mexicanus</name>
    <dbReference type="NCBI Taxonomy" id="7994"/>
    <lineage>
        <taxon>Eukaryota</taxon>
        <taxon>Metazoa</taxon>
        <taxon>Chordata</taxon>
        <taxon>Craniata</taxon>
        <taxon>Vertebrata</taxon>
        <taxon>Euteleostomi</taxon>
        <taxon>Actinopterygii</taxon>
        <taxon>Neopterygii</taxon>
        <taxon>Teleostei</taxon>
        <taxon>Ostariophysi</taxon>
        <taxon>Characiformes</taxon>
        <taxon>Characoidei</taxon>
        <taxon>Acestrorhamphidae</taxon>
        <taxon>Acestrorhamphinae</taxon>
        <taxon>Astyanax</taxon>
    </lineage>
</organism>
<evidence type="ECO:0000313" key="4">
    <source>
        <dbReference type="Proteomes" id="UP000018467"/>
    </source>
</evidence>
<evidence type="ECO:0000256" key="1">
    <source>
        <dbReference type="ARBA" id="ARBA00037957"/>
    </source>
</evidence>
<protein>
    <submittedName>
        <fullName evidence="3">Family with sequence similarity 113</fullName>
    </submittedName>
</protein>
<dbReference type="Ensembl" id="ENSAMXT00000056860.1">
    <property type="protein sequence ID" value="ENSAMXP00000046993.1"/>
    <property type="gene ID" value="ENSAMXG00000011381.2"/>
</dbReference>
<dbReference type="AlphaFoldDB" id="A0A3B1JXJ3"/>
<reference evidence="3" key="3">
    <citation type="submission" date="2025-08" db="UniProtKB">
        <authorList>
            <consortium name="Ensembl"/>
        </authorList>
    </citation>
    <scope>IDENTIFICATION</scope>
</reference>
<reference evidence="3" key="4">
    <citation type="submission" date="2025-09" db="UniProtKB">
        <authorList>
            <consortium name="Ensembl"/>
        </authorList>
    </citation>
    <scope>IDENTIFICATION</scope>
</reference>
<proteinExistence type="inferred from homology"/>
<evidence type="ECO:0000256" key="2">
    <source>
        <dbReference type="SAM" id="MobiDB-lite"/>
    </source>
</evidence>
<dbReference type="Proteomes" id="UP000018467">
    <property type="component" value="Unassembled WGS sequence"/>
</dbReference>
<feature type="region of interest" description="Disordered" evidence="2">
    <location>
        <begin position="358"/>
        <end position="409"/>
    </location>
</feature>
<dbReference type="Bgee" id="ENSAMXG00000011381">
    <property type="expression patterns" value="Expressed in testis and 2 other cell types or tissues"/>
</dbReference>
<sequence>MMKKVTHHQASQLLHNKFVVVLGDSIQRSVYKDLVLLLQRDSHLSLSQLKSKGELSFEQDCLVEGGRLGHMNNGTEYREVRQYRSDHHLVRFYFVTRVFSRYMESIFADFKNDQKPDVVIVNSCVWDVSRYNRRWVSEYKENLHKFFSQLKAVLPEQCLIVWNMTMPLGERIIGGFLVPEIQDMGPTLRFDVIEANFYSAMLANAYGLDVLDLHFMFRFSLHCRMKDGVHWNAVAHRQITCLLLAHAAQAWGVELPSHTATDQSKMWLLDYTQTSYQSAYRPSYSYGGSGYFRGPCDGRVYSNFYMEPSALSQTGAVWPQKQQYDGYGPHFCEDGLETLTQFGVGYCSFENLEKNSTAQTTGHSSLPPSDYRPVSAAPSCPANSYVMKQKHEKRNYNPYTRQRPSRSHR</sequence>
<evidence type="ECO:0000313" key="3">
    <source>
        <dbReference type="Ensembl" id="ENSAMXP00000046993.1"/>
    </source>
</evidence>
<dbReference type="Gene3D" id="3.40.50.1110">
    <property type="entry name" value="SGNH hydrolase"/>
    <property type="match status" value="1"/>
</dbReference>
<dbReference type="SUPFAM" id="SSF52266">
    <property type="entry name" value="SGNH hydrolase"/>
    <property type="match status" value="1"/>
</dbReference>
<dbReference type="InterPro" id="IPR036514">
    <property type="entry name" value="SGNH_hydro_sf"/>
</dbReference>
<comment type="similarity">
    <text evidence="1">Belongs to the PC-esterase family.</text>
</comment>
<dbReference type="PANTHER" id="PTHR14469:SF0">
    <property type="entry name" value="FAMILY WITH SEQUENCE SIMILARITY 113"/>
    <property type="match status" value="1"/>
</dbReference>